<evidence type="ECO:0000313" key="3">
    <source>
        <dbReference type="EMBL" id="RJE24714.1"/>
    </source>
</evidence>
<keyword evidence="4" id="KW-1185">Reference proteome</keyword>
<name>A0A3A2ZZB2_9EURO</name>
<dbReference type="InterPro" id="IPR049326">
    <property type="entry name" value="Rhodopsin_dom_fungi"/>
</dbReference>
<evidence type="ECO:0000256" key="1">
    <source>
        <dbReference type="SAM" id="Phobius"/>
    </source>
</evidence>
<feature type="transmembrane region" description="Helical" evidence="1">
    <location>
        <begin position="129"/>
        <end position="150"/>
    </location>
</feature>
<protein>
    <recommendedName>
        <fullName evidence="2">Rhodopsin domain-containing protein</fullName>
    </recommendedName>
</protein>
<evidence type="ECO:0000259" key="2">
    <source>
        <dbReference type="Pfam" id="PF20684"/>
    </source>
</evidence>
<feature type="transmembrane region" description="Helical" evidence="1">
    <location>
        <begin position="51"/>
        <end position="74"/>
    </location>
</feature>
<dbReference type="PANTHER" id="PTHR39614">
    <property type="entry name" value="INTEGRAL MEMBRANE PROTEIN"/>
    <property type="match status" value="1"/>
</dbReference>
<gene>
    <name evidence="3" type="ORF">PHISCL_02923</name>
</gene>
<evidence type="ECO:0000313" key="4">
    <source>
        <dbReference type="Proteomes" id="UP000266188"/>
    </source>
</evidence>
<organism evidence="3 4">
    <name type="scientific">Aspergillus sclerotialis</name>
    <dbReference type="NCBI Taxonomy" id="2070753"/>
    <lineage>
        <taxon>Eukaryota</taxon>
        <taxon>Fungi</taxon>
        <taxon>Dikarya</taxon>
        <taxon>Ascomycota</taxon>
        <taxon>Pezizomycotina</taxon>
        <taxon>Eurotiomycetes</taxon>
        <taxon>Eurotiomycetidae</taxon>
        <taxon>Eurotiales</taxon>
        <taxon>Aspergillaceae</taxon>
        <taxon>Aspergillus</taxon>
        <taxon>Aspergillus subgen. Polypaecilum</taxon>
    </lineage>
</organism>
<dbReference type="Pfam" id="PF20684">
    <property type="entry name" value="Fung_rhodopsin"/>
    <property type="match status" value="1"/>
</dbReference>
<feature type="transmembrane region" description="Helical" evidence="1">
    <location>
        <begin position="94"/>
        <end position="117"/>
    </location>
</feature>
<keyword evidence="1" id="KW-0812">Transmembrane</keyword>
<dbReference type="PANTHER" id="PTHR39614:SF2">
    <property type="entry name" value="INTEGRAL MEMBRANE PROTEIN"/>
    <property type="match status" value="1"/>
</dbReference>
<feature type="transmembrane region" description="Helical" evidence="1">
    <location>
        <begin position="208"/>
        <end position="228"/>
    </location>
</feature>
<keyword evidence="1" id="KW-0472">Membrane</keyword>
<proteinExistence type="predicted"/>
<feature type="transmembrane region" description="Helical" evidence="1">
    <location>
        <begin position="175"/>
        <end position="196"/>
    </location>
</feature>
<feature type="transmembrane region" description="Helical" evidence="1">
    <location>
        <begin position="17"/>
        <end position="39"/>
    </location>
</feature>
<dbReference type="AlphaFoldDB" id="A0A3A2ZZB2"/>
<reference evidence="4" key="1">
    <citation type="submission" date="2017-02" db="EMBL/GenBank/DDBJ databases">
        <authorList>
            <person name="Tafer H."/>
            <person name="Lopandic K."/>
        </authorList>
    </citation>
    <scope>NUCLEOTIDE SEQUENCE [LARGE SCALE GENOMIC DNA]</scope>
    <source>
        <strain evidence="4">CBS 366.77</strain>
    </source>
</reference>
<keyword evidence="1" id="KW-1133">Transmembrane helix</keyword>
<accession>A0A3A2ZZB2</accession>
<comment type="caution">
    <text evidence="3">The sequence shown here is derived from an EMBL/GenBank/DDBJ whole genome shotgun (WGS) entry which is preliminary data.</text>
</comment>
<sequence length="349" mass="38590">MQDQGAYKITPTDQSGLIVIVATLFMTWMVLVTLIRLYMRLTMNGPLGVDDLAAFIACVLGVTNVGTIMNSISHGLGRLPEGDFESQIESAEKALYAADLFFLAGHCVAKMSICLLLRRLGREKMYLLFCKALLVVLSLWGVASILVTALKCNLTRPWTLMHKVTCPGVDTRWKAITSFDVLTEAFLLALSVYLVWSVQMSNKRKAAVIFAFAARASVIIVIIIRQVYLNDAFDSDTLMLSISDSVVTTEIVLHYSIMTATVPCLKPFVIAFNTGWGQGIRRKGGYYAQSTGSAFQSSASRGQIESVAEDERVIMPSTDSELVIHETREWAIETESIKMQPMSREGNFI</sequence>
<dbReference type="EMBL" id="MVGC01000070">
    <property type="protein sequence ID" value="RJE24714.1"/>
    <property type="molecule type" value="Genomic_DNA"/>
</dbReference>
<dbReference type="Proteomes" id="UP000266188">
    <property type="component" value="Unassembled WGS sequence"/>
</dbReference>
<feature type="domain" description="Rhodopsin" evidence="2">
    <location>
        <begin position="35"/>
        <end position="269"/>
    </location>
</feature>
<dbReference type="OrthoDB" id="3918601at2759"/>